<gene>
    <name evidence="2" type="ORF">RND71_036780</name>
</gene>
<protein>
    <submittedName>
        <fullName evidence="2">Uncharacterized protein</fullName>
    </submittedName>
</protein>
<dbReference type="AlphaFoldDB" id="A0AAE1R2E5"/>
<keyword evidence="3" id="KW-1185">Reference proteome</keyword>
<sequence length="149" mass="16147">MGSPTTPESIRTVKSRKKDVVVDDDEYNIGTELSEEALAIPVEKVASSGKKKVKKGKKGAASFGLLGEDDDVENRLDLTRGDSDQEDEGIGHFSWKVKKSKPGKCSESVFSTAFDTIGDGDDDERYEEDEEPVVAGKGKNSFSVALLDE</sequence>
<dbReference type="Proteomes" id="UP001291623">
    <property type="component" value="Unassembled WGS sequence"/>
</dbReference>
<reference evidence="2" key="1">
    <citation type="submission" date="2023-12" db="EMBL/GenBank/DDBJ databases">
        <title>Genome assembly of Anisodus tanguticus.</title>
        <authorList>
            <person name="Wang Y.-J."/>
        </authorList>
    </citation>
    <scope>NUCLEOTIDE SEQUENCE</scope>
    <source>
        <strain evidence="2">KB-2021</strain>
        <tissue evidence="2">Leaf</tissue>
    </source>
</reference>
<comment type="caution">
    <text evidence="2">The sequence shown here is derived from an EMBL/GenBank/DDBJ whole genome shotgun (WGS) entry which is preliminary data.</text>
</comment>
<name>A0AAE1R2E5_9SOLA</name>
<evidence type="ECO:0000313" key="2">
    <source>
        <dbReference type="EMBL" id="KAK4343686.1"/>
    </source>
</evidence>
<feature type="region of interest" description="Disordered" evidence="1">
    <location>
        <begin position="116"/>
        <end position="135"/>
    </location>
</feature>
<evidence type="ECO:0000313" key="3">
    <source>
        <dbReference type="Proteomes" id="UP001291623"/>
    </source>
</evidence>
<feature type="compositionally biased region" description="Acidic residues" evidence="1">
    <location>
        <begin position="118"/>
        <end position="132"/>
    </location>
</feature>
<proteinExistence type="predicted"/>
<evidence type="ECO:0000256" key="1">
    <source>
        <dbReference type="SAM" id="MobiDB-lite"/>
    </source>
</evidence>
<accession>A0AAE1R2E5</accession>
<organism evidence="2 3">
    <name type="scientific">Anisodus tanguticus</name>
    <dbReference type="NCBI Taxonomy" id="243964"/>
    <lineage>
        <taxon>Eukaryota</taxon>
        <taxon>Viridiplantae</taxon>
        <taxon>Streptophyta</taxon>
        <taxon>Embryophyta</taxon>
        <taxon>Tracheophyta</taxon>
        <taxon>Spermatophyta</taxon>
        <taxon>Magnoliopsida</taxon>
        <taxon>eudicotyledons</taxon>
        <taxon>Gunneridae</taxon>
        <taxon>Pentapetalae</taxon>
        <taxon>asterids</taxon>
        <taxon>lamiids</taxon>
        <taxon>Solanales</taxon>
        <taxon>Solanaceae</taxon>
        <taxon>Solanoideae</taxon>
        <taxon>Hyoscyameae</taxon>
        <taxon>Anisodus</taxon>
    </lineage>
</organism>
<dbReference type="EMBL" id="JAVYJV010000020">
    <property type="protein sequence ID" value="KAK4343686.1"/>
    <property type="molecule type" value="Genomic_DNA"/>
</dbReference>